<comment type="caution">
    <text evidence="3">The sequence shown here is derived from an EMBL/GenBank/DDBJ whole genome shotgun (WGS) entry which is preliminary data.</text>
</comment>
<dbReference type="PANTHER" id="PTHR45689">
    <property type="entry name" value="I[[H]] CHANNEL, ISOFORM E"/>
    <property type="match status" value="1"/>
</dbReference>
<protein>
    <submittedName>
        <fullName evidence="3">Cnga1 protein</fullName>
    </submittedName>
</protein>
<evidence type="ECO:0000313" key="3">
    <source>
        <dbReference type="EMBL" id="CAE7777771.1"/>
    </source>
</evidence>
<name>A0A812YIM6_SYMPI</name>
<evidence type="ECO:0000256" key="2">
    <source>
        <dbReference type="SAM" id="Phobius"/>
    </source>
</evidence>
<dbReference type="GO" id="GO:0003254">
    <property type="term" value="P:regulation of membrane depolarization"/>
    <property type="evidence" value="ECO:0007669"/>
    <property type="project" value="TreeGrafter"/>
</dbReference>
<dbReference type="EMBL" id="CAJNIZ010047893">
    <property type="protein sequence ID" value="CAE7777771.1"/>
    <property type="molecule type" value="Genomic_DNA"/>
</dbReference>
<dbReference type="OrthoDB" id="434349at2759"/>
<dbReference type="GO" id="GO:0005249">
    <property type="term" value="F:voltage-gated potassium channel activity"/>
    <property type="evidence" value="ECO:0007669"/>
    <property type="project" value="TreeGrafter"/>
</dbReference>
<gene>
    <name evidence="3" type="primary">Cnga1</name>
    <name evidence="3" type="ORF">SPIL2461_LOCUS23063</name>
</gene>
<evidence type="ECO:0000256" key="1">
    <source>
        <dbReference type="SAM" id="MobiDB-lite"/>
    </source>
</evidence>
<proteinExistence type="predicted"/>
<keyword evidence="2" id="KW-0812">Transmembrane</keyword>
<dbReference type="InterPro" id="IPR051413">
    <property type="entry name" value="K/Na_HCN_channel"/>
</dbReference>
<reference evidence="3" key="1">
    <citation type="submission" date="2021-02" db="EMBL/GenBank/DDBJ databases">
        <authorList>
            <person name="Dougan E. K."/>
            <person name="Rhodes N."/>
            <person name="Thang M."/>
            <person name="Chan C."/>
        </authorList>
    </citation>
    <scope>NUCLEOTIDE SEQUENCE</scope>
</reference>
<organism evidence="3 4">
    <name type="scientific">Symbiodinium pilosum</name>
    <name type="common">Dinoflagellate</name>
    <dbReference type="NCBI Taxonomy" id="2952"/>
    <lineage>
        <taxon>Eukaryota</taxon>
        <taxon>Sar</taxon>
        <taxon>Alveolata</taxon>
        <taxon>Dinophyceae</taxon>
        <taxon>Suessiales</taxon>
        <taxon>Symbiodiniaceae</taxon>
        <taxon>Symbiodinium</taxon>
    </lineage>
</organism>
<feature type="transmembrane region" description="Helical" evidence="2">
    <location>
        <begin position="350"/>
        <end position="371"/>
    </location>
</feature>
<evidence type="ECO:0000313" key="4">
    <source>
        <dbReference type="Proteomes" id="UP000649617"/>
    </source>
</evidence>
<feature type="region of interest" description="Disordered" evidence="1">
    <location>
        <begin position="101"/>
        <end position="123"/>
    </location>
</feature>
<sequence length="637" mass="71469">MEDQDPSLEEVEVKVDAETHLVQREGAETFWELYSKLGDCYRTDMARLTHSGEGPAQSSILGSGSEYVGGLKSPIFLSGASDDTVAKSQGLRLQQARCEPDGARMLPPAPEAPSLHESSHHSQGAQDAHFDLRACWLDRAGTNPQKTELQRRRMSLTSVDVCRESVTQLLASQPRFLVFSPHENFRRAWDVLFAGCVVFELILNPLHAFDNAWSLEPFARSSWSALELVLHVFWNLDLLVTMRTAVFCSGYLDFRQGAILKSYAKGLVMSETLVAKINICNVSVQIALMQHVMACAWYYVGSTDPVDGWVARSVTHSGTMGYRYTASLYWMLCCFGFGTTEAEPVTQLEILFGIMAAMVGLAIFSLLLGAITTNCAILSRAADDHRQQFRQLRRFLAYTNVDADLRVRITHFLERAYVLNREDRPESEVPLLALLSKPLQRELQFARYEGCLREVGFSKYLASVSGHHPAELLVLQHLATHAISQAIVPAGDAVFESGTLARAAYFLLSGRFGYSVDRLDVSVETDRWVSEMTLWTPWLHSGNLTTKEESSVVTLLEKEFSSCMQRFWDFYTLARTYASEYVGAMSEQIIVTDLWEYRLSDSDTEEQPPPRSSTIARRMLNRIVNGTRESDKVVPAS</sequence>
<keyword evidence="4" id="KW-1185">Reference proteome</keyword>
<accession>A0A812YIM6</accession>
<dbReference type="Gene3D" id="1.10.287.70">
    <property type="match status" value="1"/>
</dbReference>
<keyword evidence="2" id="KW-1133">Transmembrane helix</keyword>
<dbReference type="Proteomes" id="UP000649617">
    <property type="component" value="Unassembled WGS sequence"/>
</dbReference>
<dbReference type="SUPFAM" id="SSF81324">
    <property type="entry name" value="Voltage-gated potassium channels"/>
    <property type="match status" value="1"/>
</dbReference>
<dbReference type="PANTHER" id="PTHR45689:SF5">
    <property type="entry name" value="I[[H]] CHANNEL, ISOFORM E"/>
    <property type="match status" value="1"/>
</dbReference>
<dbReference type="GO" id="GO:0098855">
    <property type="term" value="C:HCN channel complex"/>
    <property type="evidence" value="ECO:0007669"/>
    <property type="project" value="TreeGrafter"/>
</dbReference>
<dbReference type="SUPFAM" id="SSF51206">
    <property type="entry name" value="cAMP-binding domain-like"/>
    <property type="match status" value="1"/>
</dbReference>
<dbReference type="InterPro" id="IPR018490">
    <property type="entry name" value="cNMP-bd_dom_sf"/>
</dbReference>
<dbReference type="AlphaFoldDB" id="A0A812YIM6"/>
<dbReference type="GO" id="GO:0035725">
    <property type="term" value="P:sodium ion transmembrane transport"/>
    <property type="evidence" value="ECO:0007669"/>
    <property type="project" value="TreeGrafter"/>
</dbReference>
<keyword evidence="2" id="KW-0472">Membrane</keyword>